<evidence type="ECO:0000313" key="1">
    <source>
        <dbReference type="EMBL" id="JAD38114.1"/>
    </source>
</evidence>
<dbReference type="AlphaFoldDB" id="A0A0A8ZFH1"/>
<sequence length="42" mass="5008">MCYDVSILNTYGSSVYTWNRIFIEIREYEMLALCSFFLLSNT</sequence>
<reference evidence="1" key="2">
    <citation type="journal article" date="2015" name="Data Brief">
        <title>Shoot transcriptome of the giant reed, Arundo donax.</title>
        <authorList>
            <person name="Barrero R.A."/>
            <person name="Guerrero F.D."/>
            <person name="Moolhuijzen P."/>
            <person name="Goolsby J.A."/>
            <person name="Tidwell J."/>
            <person name="Bellgard S.E."/>
            <person name="Bellgard M.I."/>
        </authorList>
    </citation>
    <scope>NUCLEOTIDE SEQUENCE</scope>
    <source>
        <tissue evidence="1">Shoot tissue taken approximately 20 cm above the soil surface</tissue>
    </source>
</reference>
<proteinExistence type="predicted"/>
<reference evidence="1" key="1">
    <citation type="submission" date="2014-09" db="EMBL/GenBank/DDBJ databases">
        <authorList>
            <person name="Magalhaes I.L.F."/>
            <person name="Oliveira U."/>
            <person name="Santos F.R."/>
            <person name="Vidigal T.H.D.A."/>
            <person name="Brescovit A.D."/>
            <person name="Santos A.J."/>
        </authorList>
    </citation>
    <scope>NUCLEOTIDE SEQUENCE</scope>
    <source>
        <tissue evidence="1">Shoot tissue taken approximately 20 cm above the soil surface</tissue>
    </source>
</reference>
<dbReference type="EMBL" id="GBRH01259781">
    <property type="protein sequence ID" value="JAD38114.1"/>
    <property type="molecule type" value="Transcribed_RNA"/>
</dbReference>
<protein>
    <submittedName>
        <fullName evidence="1">Uncharacterized protein</fullName>
    </submittedName>
</protein>
<accession>A0A0A8ZFH1</accession>
<name>A0A0A8ZFH1_ARUDO</name>
<organism evidence="1">
    <name type="scientific">Arundo donax</name>
    <name type="common">Giant reed</name>
    <name type="synonym">Donax arundinaceus</name>
    <dbReference type="NCBI Taxonomy" id="35708"/>
    <lineage>
        <taxon>Eukaryota</taxon>
        <taxon>Viridiplantae</taxon>
        <taxon>Streptophyta</taxon>
        <taxon>Embryophyta</taxon>
        <taxon>Tracheophyta</taxon>
        <taxon>Spermatophyta</taxon>
        <taxon>Magnoliopsida</taxon>
        <taxon>Liliopsida</taxon>
        <taxon>Poales</taxon>
        <taxon>Poaceae</taxon>
        <taxon>PACMAD clade</taxon>
        <taxon>Arundinoideae</taxon>
        <taxon>Arundineae</taxon>
        <taxon>Arundo</taxon>
    </lineage>
</organism>